<proteinExistence type="predicted"/>
<dbReference type="OrthoDB" id="92766at2"/>
<evidence type="ECO:0000313" key="2">
    <source>
        <dbReference type="Proteomes" id="UP000191153"/>
    </source>
</evidence>
<dbReference type="EMBL" id="FUWX01000008">
    <property type="protein sequence ID" value="SJZ67280.1"/>
    <property type="molecule type" value="Genomic_DNA"/>
</dbReference>
<name>A0A1T4MJL1_9FUSO</name>
<dbReference type="Proteomes" id="UP000191153">
    <property type="component" value="Unassembled WGS sequence"/>
</dbReference>
<reference evidence="1 2" key="1">
    <citation type="submission" date="2017-02" db="EMBL/GenBank/DDBJ databases">
        <authorList>
            <person name="Peterson S.W."/>
        </authorList>
    </citation>
    <scope>NUCLEOTIDE SEQUENCE [LARGE SCALE GENOMIC DNA]</scope>
    <source>
        <strain evidence="1 2">ATCC 700028</strain>
    </source>
</reference>
<evidence type="ECO:0000313" key="1">
    <source>
        <dbReference type="EMBL" id="SJZ67280.1"/>
    </source>
</evidence>
<sequence length="68" mass="7572">MLTKEEFLKKIGKTEEELDKAGLELKFIGEVGYDEDDGWDIIYKNPDCSVEVGMGCKCSTGGTLHDKL</sequence>
<protein>
    <submittedName>
        <fullName evidence="1">Uncharacterized protein</fullName>
    </submittedName>
</protein>
<organism evidence="1 2">
    <name type="scientific">Cetobacterium ceti</name>
    <dbReference type="NCBI Taxonomy" id="180163"/>
    <lineage>
        <taxon>Bacteria</taxon>
        <taxon>Fusobacteriati</taxon>
        <taxon>Fusobacteriota</taxon>
        <taxon>Fusobacteriia</taxon>
        <taxon>Fusobacteriales</taxon>
        <taxon>Fusobacteriaceae</taxon>
        <taxon>Cetobacterium</taxon>
    </lineage>
</organism>
<keyword evidence="2" id="KW-1185">Reference proteome</keyword>
<dbReference type="RefSeq" id="WP_078693750.1">
    <property type="nucleotide sequence ID" value="NZ_FUWX01000008.1"/>
</dbReference>
<dbReference type="AlphaFoldDB" id="A0A1T4MJL1"/>
<gene>
    <name evidence="1" type="ORF">SAMN02745174_01261</name>
</gene>
<accession>A0A1T4MJL1</accession>